<reference evidence="2" key="1">
    <citation type="submission" date="2016-10" db="EMBL/GenBank/DDBJ databases">
        <authorList>
            <person name="Varghese N."/>
            <person name="Submissions S."/>
        </authorList>
    </citation>
    <scope>NUCLEOTIDE SEQUENCE [LARGE SCALE GENOMIC DNA]</scope>
    <source>
        <strain evidence="2">DSM 16108</strain>
    </source>
</reference>
<organism evidence="1 2">
    <name type="scientific">Marinilactibacillus piezotolerans</name>
    <dbReference type="NCBI Taxonomy" id="258723"/>
    <lineage>
        <taxon>Bacteria</taxon>
        <taxon>Bacillati</taxon>
        <taxon>Bacillota</taxon>
        <taxon>Bacilli</taxon>
        <taxon>Lactobacillales</taxon>
        <taxon>Carnobacteriaceae</taxon>
        <taxon>Marinilactibacillus</taxon>
    </lineage>
</organism>
<dbReference type="OrthoDB" id="2167746at2"/>
<dbReference type="EMBL" id="FOSJ01000076">
    <property type="protein sequence ID" value="SFK69387.1"/>
    <property type="molecule type" value="Genomic_DNA"/>
</dbReference>
<sequence length="166" mass="19202">MKICTFFKSKKQPAITKLKKCTETKSQKIQYETKFTASNLTQDRHLIESIINKMVKEDPFKNFYTGKVDADFGPLSKRVYKYDAITTVNVNLLVDSDNHYIINVEGIELGKIPELISKEFAHYYETYLLTAYAYVTGGYYKEYSSASQEVIEGFEPYGLDLYVQFT</sequence>
<proteinExistence type="predicted"/>
<evidence type="ECO:0000313" key="2">
    <source>
        <dbReference type="Proteomes" id="UP000199589"/>
    </source>
</evidence>
<keyword evidence="2" id="KW-1185">Reference proteome</keyword>
<dbReference type="Proteomes" id="UP000199589">
    <property type="component" value="Unassembled WGS sequence"/>
</dbReference>
<name>A0A1I4BMG9_9LACT</name>
<dbReference type="AlphaFoldDB" id="A0A1I4BMG9"/>
<dbReference type="RefSeq" id="WP_091898689.1">
    <property type="nucleotide sequence ID" value="NZ_FOSJ01000076.1"/>
</dbReference>
<accession>A0A1I4BMG9</accession>
<protein>
    <submittedName>
        <fullName evidence="1">Uncharacterized protein</fullName>
    </submittedName>
</protein>
<gene>
    <name evidence="1" type="ORF">SAMN04488569_10763</name>
</gene>
<evidence type="ECO:0000313" key="1">
    <source>
        <dbReference type="EMBL" id="SFK69387.1"/>
    </source>
</evidence>